<evidence type="ECO:0000313" key="3">
    <source>
        <dbReference type="Proteomes" id="UP000749740"/>
    </source>
</evidence>
<comment type="caution">
    <text evidence="2">The sequence shown here is derived from an EMBL/GenBank/DDBJ whole genome shotgun (WGS) entry which is preliminary data.</text>
</comment>
<dbReference type="RefSeq" id="WP_221133334.1">
    <property type="nucleotide sequence ID" value="NZ_JABDYC010000001.1"/>
</dbReference>
<feature type="transmembrane region" description="Helical" evidence="1">
    <location>
        <begin position="28"/>
        <end position="48"/>
    </location>
</feature>
<protein>
    <submittedName>
        <fullName evidence="2">Uncharacterized protein</fullName>
    </submittedName>
</protein>
<evidence type="ECO:0000256" key="1">
    <source>
        <dbReference type="SAM" id="Phobius"/>
    </source>
</evidence>
<keyword evidence="1" id="KW-0812">Transmembrane</keyword>
<accession>A0A9Q3QU39</accession>
<keyword evidence="1" id="KW-0472">Membrane</keyword>
<gene>
    <name evidence="2" type="ORF">HJB63_01080</name>
</gene>
<name>A0A9Q3QU39_9HYPH</name>
<dbReference type="AlphaFoldDB" id="A0A9Q3QU39"/>
<reference evidence="2" key="1">
    <citation type="submission" date="2020-04" db="EMBL/GenBank/DDBJ databases">
        <title>Global-level population genomics: horizontal gene transfer, symbiosis and evolution in Rhizobia.</title>
        <authorList>
            <person name="Gai Y."/>
        </authorList>
    </citation>
    <scope>NUCLEOTIDE SEQUENCE</scope>
    <source>
        <strain evidence="2">BLR57</strain>
    </source>
</reference>
<dbReference type="Proteomes" id="UP000749740">
    <property type="component" value="Unassembled WGS sequence"/>
</dbReference>
<dbReference type="EMBL" id="JABDYC010000001">
    <property type="protein sequence ID" value="MBX5021186.1"/>
    <property type="molecule type" value="Genomic_DNA"/>
</dbReference>
<evidence type="ECO:0000313" key="2">
    <source>
        <dbReference type="EMBL" id="MBX5021186.1"/>
    </source>
</evidence>
<organism evidence="2 3">
    <name type="scientific">Rhizobium lentis</name>
    <dbReference type="NCBI Taxonomy" id="1138194"/>
    <lineage>
        <taxon>Bacteria</taxon>
        <taxon>Pseudomonadati</taxon>
        <taxon>Pseudomonadota</taxon>
        <taxon>Alphaproteobacteria</taxon>
        <taxon>Hyphomicrobiales</taxon>
        <taxon>Rhizobiaceae</taxon>
        <taxon>Rhizobium/Agrobacterium group</taxon>
        <taxon>Rhizobium</taxon>
    </lineage>
</organism>
<proteinExistence type="predicted"/>
<keyword evidence="1" id="KW-1133">Transmembrane helix</keyword>
<sequence>MSDTLARLTAINAKLEAELAERIRLSDALGKAIVVIWTVVLVFAGCALSEPQMKITDLVNQEQVTWRK</sequence>